<evidence type="ECO:0000259" key="1">
    <source>
        <dbReference type="SMART" id="SM01126"/>
    </source>
</evidence>
<dbReference type="Proteomes" id="UP000740883">
    <property type="component" value="Unassembled WGS sequence"/>
</dbReference>
<reference evidence="2 3" key="1">
    <citation type="journal article" date="2020" name="Genome Biol. Evol.">
        <title>Comparative genomics of strictly vertically transmitted, feminizing microsporidia endosymbionts of amphipod crustaceans.</title>
        <authorList>
            <person name="Cormier A."/>
            <person name="Chebbi M.A."/>
            <person name="Giraud I."/>
            <person name="Wattier R."/>
            <person name="Teixeira M."/>
            <person name="Gilbert C."/>
            <person name="Rigaud T."/>
            <person name="Cordaux R."/>
        </authorList>
    </citation>
    <scope>NUCLEOTIDE SEQUENCE [LARGE SCALE GENOMIC DNA]</scope>
    <source>
        <strain evidence="2 3">Ou3-Ou53</strain>
    </source>
</reference>
<sequence>MQLGKFQKLLLQTTIIHLKIGGNNLIVEIDESKFRKSRFHRGHHVEGVWVLGIVEKDGPKRIKLFRVDDRSKITLEKYIVNSVHIETKIYTDCWKEYTGLKNLLNDHSTVNHSKYFKVSITHVHTNTIEGNWFAVKRQTPPRGRTKKTFDLYLVRFILLRNEIRHPLQRLIKYCFYFFDI</sequence>
<feature type="domain" description="ISXO2-like transposase" evidence="1">
    <location>
        <begin position="19"/>
        <end position="161"/>
    </location>
</feature>
<dbReference type="InterPro" id="IPR053164">
    <property type="entry name" value="IS1016-like_transposase"/>
</dbReference>
<evidence type="ECO:0000313" key="2">
    <source>
        <dbReference type="EMBL" id="KAF9761402.1"/>
    </source>
</evidence>
<dbReference type="AlphaFoldDB" id="A0A9P6GWN3"/>
<keyword evidence="3" id="KW-1185">Reference proteome</keyword>
<comment type="caution">
    <text evidence="2">The sequence shown here is derived from an EMBL/GenBank/DDBJ whole genome shotgun (WGS) entry which is preliminary data.</text>
</comment>
<dbReference type="Pfam" id="PF12762">
    <property type="entry name" value="DDE_Tnp_IS1595"/>
    <property type="match status" value="1"/>
</dbReference>
<dbReference type="OrthoDB" id="2193678at2759"/>
<protein>
    <recommendedName>
        <fullName evidence="1">ISXO2-like transposase domain-containing protein</fullName>
    </recommendedName>
</protein>
<dbReference type="PANTHER" id="PTHR47163">
    <property type="entry name" value="DDE_TNP_IS1595 DOMAIN-CONTAINING PROTEIN"/>
    <property type="match status" value="1"/>
</dbReference>
<accession>A0A9P6GWN3</accession>
<dbReference type="EMBL" id="SBJO01000346">
    <property type="protein sequence ID" value="KAF9761402.1"/>
    <property type="molecule type" value="Genomic_DNA"/>
</dbReference>
<evidence type="ECO:0000313" key="3">
    <source>
        <dbReference type="Proteomes" id="UP000740883"/>
    </source>
</evidence>
<name>A0A9P6GWN3_9MICR</name>
<dbReference type="InterPro" id="IPR024445">
    <property type="entry name" value="Tnp_ISXO2-like"/>
</dbReference>
<dbReference type="PANTHER" id="PTHR47163:SF2">
    <property type="entry name" value="SI:DKEY-17M8.2"/>
    <property type="match status" value="1"/>
</dbReference>
<gene>
    <name evidence="2" type="ORF">NGRA_2677</name>
</gene>
<proteinExistence type="predicted"/>
<dbReference type="SMART" id="SM01126">
    <property type="entry name" value="DDE_Tnp_IS1595"/>
    <property type="match status" value="1"/>
</dbReference>
<organism evidence="2 3">
    <name type="scientific">Nosema granulosis</name>
    <dbReference type="NCBI Taxonomy" id="83296"/>
    <lineage>
        <taxon>Eukaryota</taxon>
        <taxon>Fungi</taxon>
        <taxon>Fungi incertae sedis</taxon>
        <taxon>Microsporidia</taxon>
        <taxon>Nosematidae</taxon>
        <taxon>Nosema</taxon>
    </lineage>
</organism>